<keyword evidence="1 2" id="KW-0413">Isomerase</keyword>
<dbReference type="InterPro" id="IPR013022">
    <property type="entry name" value="Xyl_isomerase-like_TIM-brl"/>
</dbReference>
<evidence type="ECO:0000256" key="3">
    <source>
        <dbReference type="PIRSR" id="PIRSR006241-50"/>
    </source>
</evidence>
<dbReference type="Pfam" id="PF01261">
    <property type="entry name" value="AP_endonuc_2"/>
    <property type="match status" value="1"/>
</dbReference>
<dbReference type="EMBL" id="QGGV01000001">
    <property type="protein sequence ID" value="PWK58506.1"/>
    <property type="molecule type" value="Genomic_DNA"/>
</dbReference>
<keyword evidence="6" id="KW-1185">Reference proteome</keyword>
<feature type="active site" description="Proton donor/acceptor" evidence="3">
    <location>
        <position position="226"/>
    </location>
</feature>
<gene>
    <name evidence="5" type="ORF">C8D95_101320</name>
</gene>
<evidence type="ECO:0000256" key="2">
    <source>
        <dbReference type="PIRNR" id="PIRNR006241"/>
    </source>
</evidence>
<feature type="active site" description="Proton donor/acceptor" evidence="3">
    <location>
        <position position="132"/>
    </location>
</feature>
<dbReference type="InterPro" id="IPR050417">
    <property type="entry name" value="Sugar_Epim/Isomerase"/>
</dbReference>
<sequence length="259" mass="27665">MILSANLTWLFTEAPLIERPRLAAEAGFGAVEILAPYEVEAEAMRAAIEDVGLTLDLINSPREELTGCAAIPGEEARFARSFDTAASYARASGCGKLHVLSGRTDAPEARATLVRNLSRAVTEAPDLHLTLEPLCPQSMPAYYLNDVHLAAEIVREIGAPNLGLQYDSFHAAMIHGDARAVWDAVGDISTHVQISSPPGRTRPDAQVLDLLEHIVATGYSGVVAAEYDPEGPTHESLSWMARAADIMGVELLPDPASSS</sequence>
<evidence type="ECO:0000259" key="4">
    <source>
        <dbReference type="Pfam" id="PF01261"/>
    </source>
</evidence>
<name>A0A316GEX8_9RHOB</name>
<dbReference type="PANTHER" id="PTHR43489">
    <property type="entry name" value="ISOMERASE"/>
    <property type="match status" value="1"/>
</dbReference>
<protein>
    <submittedName>
        <fullName evidence="5">Hydroxypyruvate isomerase</fullName>
    </submittedName>
</protein>
<evidence type="ECO:0000313" key="6">
    <source>
        <dbReference type="Proteomes" id="UP000245390"/>
    </source>
</evidence>
<dbReference type="Gene3D" id="3.20.20.150">
    <property type="entry name" value="Divalent-metal-dependent TIM barrel enzymes"/>
    <property type="match status" value="1"/>
</dbReference>
<comment type="similarity">
    <text evidence="2">Belongs to the hyi family.</text>
</comment>
<dbReference type="Proteomes" id="UP000245390">
    <property type="component" value="Unassembled WGS sequence"/>
</dbReference>
<accession>A0A316GEX8</accession>
<evidence type="ECO:0000313" key="5">
    <source>
        <dbReference type="EMBL" id="PWK58506.1"/>
    </source>
</evidence>
<keyword evidence="5" id="KW-0670">Pyruvate</keyword>
<dbReference type="InterPro" id="IPR036237">
    <property type="entry name" value="Xyl_isomerase-like_sf"/>
</dbReference>
<comment type="caution">
    <text evidence="5">The sequence shown here is derived from an EMBL/GenBank/DDBJ whole genome shotgun (WGS) entry which is preliminary data.</text>
</comment>
<dbReference type="GO" id="GO:0008903">
    <property type="term" value="F:hydroxypyruvate isomerase activity"/>
    <property type="evidence" value="ECO:0007669"/>
    <property type="project" value="TreeGrafter"/>
</dbReference>
<dbReference type="PIRSF" id="PIRSF006241">
    <property type="entry name" value="HyI"/>
    <property type="match status" value="1"/>
</dbReference>
<organism evidence="5 6">
    <name type="scientific">Silicimonas algicola</name>
    <dbReference type="NCBI Taxonomy" id="1826607"/>
    <lineage>
        <taxon>Bacteria</taxon>
        <taxon>Pseudomonadati</taxon>
        <taxon>Pseudomonadota</taxon>
        <taxon>Alphaproteobacteria</taxon>
        <taxon>Rhodobacterales</taxon>
        <taxon>Paracoccaceae</taxon>
    </lineage>
</organism>
<dbReference type="GO" id="GO:0046487">
    <property type="term" value="P:glyoxylate metabolic process"/>
    <property type="evidence" value="ECO:0007669"/>
    <property type="project" value="TreeGrafter"/>
</dbReference>
<proteinExistence type="inferred from homology"/>
<feature type="domain" description="Xylose isomerase-like TIM barrel" evidence="4">
    <location>
        <begin position="21"/>
        <end position="242"/>
    </location>
</feature>
<dbReference type="InterPro" id="IPR026040">
    <property type="entry name" value="HyI-like"/>
</dbReference>
<dbReference type="AlphaFoldDB" id="A0A316GEX8"/>
<reference evidence="5 6" key="1">
    <citation type="submission" date="2018-05" db="EMBL/GenBank/DDBJ databases">
        <title>Genomic Encyclopedia of Type Strains, Phase IV (KMG-IV): sequencing the most valuable type-strain genomes for metagenomic binning, comparative biology and taxonomic classification.</title>
        <authorList>
            <person name="Goeker M."/>
        </authorList>
    </citation>
    <scope>NUCLEOTIDE SEQUENCE [LARGE SCALE GENOMIC DNA]</scope>
    <source>
        <strain evidence="5 6">DSM 103371</strain>
    </source>
</reference>
<dbReference type="SUPFAM" id="SSF51658">
    <property type="entry name" value="Xylose isomerase-like"/>
    <property type="match status" value="1"/>
</dbReference>
<dbReference type="RefSeq" id="WP_164721558.1">
    <property type="nucleotide sequence ID" value="NZ_CP034588.1"/>
</dbReference>
<dbReference type="PANTHER" id="PTHR43489:SF6">
    <property type="entry name" value="HYDROXYPYRUVATE ISOMERASE-RELATED"/>
    <property type="match status" value="1"/>
</dbReference>
<evidence type="ECO:0000256" key="1">
    <source>
        <dbReference type="ARBA" id="ARBA00023235"/>
    </source>
</evidence>